<protein>
    <submittedName>
        <fullName evidence="3">Uncharacterized conserved protein</fullName>
    </submittedName>
</protein>
<evidence type="ECO:0000256" key="1">
    <source>
        <dbReference type="SAM" id="SignalP"/>
    </source>
</evidence>
<dbReference type="AlphaFoldDB" id="A0A1H3ZBX1"/>
<dbReference type="InterPro" id="IPR027372">
    <property type="entry name" value="Phytase-like_dom"/>
</dbReference>
<gene>
    <name evidence="3" type="ORF">SAMN05444370_103478</name>
</gene>
<dbReference type="Proteomes" id="UP000198703">
    <property type="component" value="Unassembled WGS sequence"/>
</dbReference>
<sequence length="464" mass="49493">MRASLIVLALVAAPAAAEETVFPATLAGHAVIPALTLIAPPADAPRDLWISGKFTGPARNDAPMSAMGDTGGLHGRRETGLRLPFIGQPFQGMSGFAMAPAEDGSIYALTDNGFGSKANSPDAMLFFSRVKPDFEAGTVEIVETVFLRDPDGVVPFRIAYEGTEQRYLTGADFDLESIQRVGDEIWIGEEFGPYLIRATLEGVVTGLFPTMLEGAELRSPDHPSVRVPAAAGADWRVPRSGGFEGMALQPRGGVIGAARDALGAEPAGSILWAMLEKPILAENGEAEGQFLRVMAFDAEAGAWTGQSFNFALGEGAVAIGDFNFIDDRRALVIERDNGEGDPSLKCAGDAAPDCFPHPAVHKRVVLIDTGDIDADGFVRRIGHIDLMDIADPNGVNRLETVAARDLGGRFTFPFFTIEDVMRVDETHIMVANDNNLPFSSGRQLDAAAANEFILLSVPELLEAR</sequence>
<evidence type="ECO:0000259" key="2">
    <source>
        <dbReference type="Pfam" id="PF13449"/>
    </source>
</evidence>
<accession>A0A1H3ZBX1</accession>
<proteinExistence type="predicted"/>
<dbReference type="STRING" id="89524.SAMN05444370_103478"/>
<dbReference type="EMBL" id="FNQM01000003">
    <property type="protein sequence ID" value="SEA21256.1"/>
    <property type="molecule type" value="Genomic_DNA"/>
</dbReference>
<dbReference type="Pfam" id="PF13449">
    <property type="entry name" value="Phytase-like"/>
    <property type="match status" value="1"/>
</dbReference>
<evidence type="ECO:0000313" key="3">
    <source>
        <dbReference type="EMBL" id="SEA21256.1"/>
    </source>
</evidence>
<dbReference type="OrthoDB" id="9795869at2"/>
<name>A0A1H3ZBX1_9RHOB</name>
<feature type="signal peptide" evidence="1">
    <location>
        <begin position="1"/>
        <end position="17"/>
    </location>
</feature>
<organism evidence="3 4">
    <name type="scientific">Rubrimonas cliftonensis</name>
    <dbReference type="NCBI Taxonomy" id="89524"/>
    <lineage>
        <taxon>Bacteria</taxon>
        <taxon>Pseudomonadati</taxon>
        <taxon>Pseudomonadota</taxon>
        <taxon>Alphaproteobacteria</taxon>
        <taxon>Rhodobacterales</taxon>
        <taxon>Paracoccaceae</taxon>
        <taxon>Rubrimonas</taxon>
    </lineage>
</organism>
<keyword evidence="1" id="KW-0732">Signal</keyword>
<dbReference type="RefSeq" id="WP_093251299.1">
    <property type="nucleotide sequence ID" value="NZ_FNQM01000003.1"/>
</dbReference>
<keyword evidence="4" id="KW-1185">Reference proteome</keyword>
<dbReference type="PANTHER" id="PTHR37957">
    <property type="entry name" value="BLR7070 PROTEIN"/>
    <property type="match status" value="1"/>
</dbReference>
<feature type="chain" id="PRO_5011725359" evidence="1">
    <location>
        <begin position="18"/>
        <end position="464"/>
    </location>
</feature>
<evidence type="ECO:0000313" key="4">
    <source>
        <dbReference type="Proteomes" id="UP000198703"/>
    </source>
</evidence>
<feature type="domain" description="Phytase-like" evidence="2">
    <location>
        <begin position="88"/>
        <end position="435"/>
    </location>
</feature>
<dbReference type="PANTHER" id="PTHR37957:SF1">
    <property type="entry name" value="PHYTASE-LIKE DOMAIN-CONTAINING PROTEIN"/>
    <property type="match status" value="1"/>
</dbReference>
<reference evidence="3 4" key="1">
    <citation type="submission" date="2016-10" db="EMBL/GenBank/DDBJ databases">
        <authorList>
            <person name="de Groot N.N."/>
        </authorList>
    </citation>
    <scope>NUCLEOTIDE SEQUENCE [LARGE SCALE GENOMIC DNA]</scope>
    <source>
        <strain evidence="3 4">DSM 15345</strain>
    </source>
</reference>